<dbReference type="Gene3D" id="3.10.129.10">
    <property type="entry name" value="Hotdog Thioesterase"/>
    <property type="match status" value="1"/>
</dbReference>
<dbReference type="CDD" id="cd03443">
    <property type="entry name" value="PaaI_thioesterase"/>
    <property type="match status" value="1"/>
</dbReference>
<dbReference type="Pfam" id="PF03061">
    <property type="entry name" value="4HBT"/>
    <property type="match status" value="1"/>
</dbReference>
<reference evidence="2 3" key="1">
    <citation type="submission" date="2019-09" db="EMBL/GenBank/DDBJ databases">
        <title>Draft genome of the ectomycorrhizal ascomycete Sphaerosporella brunnea.</title>
        <authorList>
            <consortium name="DOE Joint Genome Institute"/>
            <person name="Benucci G.M."/>
            <person name="Marozzi G."/>
            <person name="Antonielli L."/>
            <person name="Sanchez S."/>
            <person name="Marco P."/>
            <person name="Wang X."/>
            <person name="Falini L.B."/>
            <person name="Barry K."/>
            <person name="Haridas S."/>
            <person name="Lipzen A."/>
            <person name="Labutti K."/>
            <person name="Grigoriev I.V."/>
            <person name="Murat C."/>
            <person name="Martin F."/>
            <person name="Albertini E."/>
            <person name="Donnini D."/>
            <person name="Bonito G."/>
        </authorList>
    </citation>
    <scope>NUCLEOTIDE SEQUENCE [LARGE SCALE GENOMIC DNA]</scope>
    <source>
        <strain evidence="2 3">Sb_GMNB300</strain>
    </source>
</reference>
<dbReference type="InParanoid" id="A0A5J5EQ72"/>
<name>A0A5J5EQ72_9PEZI</name>
<dbReference type="InterPro" id="IPR029069">
    <property type="entry name" value="HotDog_dom_sf"/>
</dbReference>
<dbReference type="AlphaFoldDB" id="A0A5J5EQ72"/>
<dbReference type="InterPro" id="IPR006683">
    <property type="entry name" value="Thioestr_dom"/>
</dbReference>
<dbReference type="Proteomes" id="UP000326924">
    <property type="component" value="Unassembled WGS sequence"/>
</dbReference>
<organism evidence="2 3">
    <name type="scientific">Sphaerosporella brunnea</name>
    <dbReference type="NCBI Taxonomy" id="1250544"/>
    <lineage>
        <taxon>Eukaryota</taxon>
        <taxon>Fungi</taxon>
        <taxon>Dikarya</taxon>
        <taxon>Ascomycota</taxon>
        <taxon>Pezizomycotina</taxon>
        <taxon>Pezizomycetes</taxon>
        <taxon>Pezizales</taxon>
        <taxon>Pyronemataceae</taxon>
        <taxon>Sphaerosporella</taxon>
    </lineage>
</organism>
<dbReference type="EMBL" id="VXIS01000167">
    <property type="protein sequence ID" value="KAA8899399.1"/>
    <property type="molecule type" value="Genomic_DNA"/>
</dbReference>
<keyword evidence="3" id="KW-1185">Reference proteome</keyword>
<proteinExistence type="predicted"/>
<accession>A0A5J5EQ72</accession>
<feature type="domain" description="Thioesterase" evidence="1">
    <location>
        <begin position="82"/>
        <end position="153"/>
    </location>
</feature>
<comment type="caution">
    <text evidence="2">The sequence shown here is derived from an EMBL/GenBank/DDBJ whole genome shotgun (WGS) entry which is preliminary data.</text>
</comment>
<dbReference type="PANTHER" id="PTHR47260:SF3">
    <property type="entry name" value="THIOESTERASE FAMILY PROTEIN (AFU_ORTHOLOGUE AFUA_7G03960)"/>
    <property type="match status" value="1"/>
</dbReference>
<dbReference type="OrthoDB" id="506431at2759"/>
<gene>
    <name evidence="2" type="ORF">FN846DRAFT_174581</name>
</gene>
<evidence type="ECO:0000313" key="3">
    <source>
        <dbReference type="Proteomes" id="UP000326924"/>
    </source>
</evidence>
<dbReference type="InterPro" id="IPR052061">
    <property type="entry name" value="PTE-AB_protein"/>
</dbReference>
<dbReference type="PANTHER" id="PTHR47260">
    <property type="entry name" value="UPF0644 PROTEIN PB2B4.06"/>
    <property type="match status" value="1"/>
</dbReference>
<evidence type="ECO:0000313" key="2">
    <source>
        <dbReference type="EMBL" id="KAA8899399.1"/>
    </source>
</evidence>
<sequence length="169" mass="18121">MTVTTTEPDFASLPWVQTILAAPSTTLVETDFIRQRKASSEDSLTAVTLNTADTFRALLGVRTPAGTILFVSLGDGMNGHPGVLHGGIVATIMDMALCIAIDESVPAFTAWLKLGYKKPTPAPGVLMAKCWVARKEGRKWFINGSLENGSGTVYAEAECLYVEVKQAML</sequence>
<dbReference type="SUPFAM" id="SSF54637">
    <property type="entry name" value="Thioesterase/thiol ester dehydrase-isomerase"/>
    <property type="match status" value="1"/>
</dbReference>
<evidence type="ECO:0000259" key="1">
    <source>
        <dbReference type="Pfam" id="PF03061"/>
    </source>
</evidence>
<protein>
    <submittedName>
        <fullName evidence="2">HotDog domain-containing protein</fullName>
    </submittedName>
</protein>